<dbReference type="Proteomes" id="UP001454036">
    <property type="component" value="Unassembled WGS sequence"/>
</dbReference>
<comment type="caution">
    <text evidence="2">The sequence shown here is derived from an EMBL/GenBank/DDBJ whole genome shotgun (WGS) entry which is preliminary data.</text>
</comment>
<dbReference type="EMBL" id="BAABME010006198">
    <property type="protein sequence ID" value="GAA0167711.1"/>
    <property type="molecule type" value="Genomic_DNA"/>
</dbReference>
<dbReference type="AlphaFoldDB" id="A0AAV3QWQ0"/>
<gene>
    <name evidence="2" type="ORF">LIER_22582</name>
</gene>
<dbReference type="PANTHER" id="PTHR44067">
    <property type="entry name" value="S-ADENOSYL-L-METHIONINE-DEPENDENT METHYLTRANSFERASE SUPERFAMILY PROTEIN-RELATED"/>
    <property type="match status" value="1"/>
</dbReference>
<reference evidence="2 3" key="1">
    <citation type="submission" date="2024-01" db="EMBL/GenBank/DDBJ databases">
        <title>The complete chloroplast genome sequence of Lithospermum erythrorhizon: insights into the phylogenetic relationship among Boraginaceae species and the maternal lineages of purple gromwells.</title>
        <authorList>
            <person name="Okada T."/>
            <person name="Watanabe K."/>
        </authorList>
    </citation>
    <scope>NUCLEOTIDE SEQUENCE [LARGE SCALE GENOMIC DNA]</scope>
</reference>
<keyword evidence="1" id="KW-0812">Transmembrane</keyword>
<name>A0AAV3QWQ0_LITER</name>
<feature type="transmembrane region" description="Helical" evidence="1">
    <location>
        <begin position="23"/>
        <end position="42"/>
    </location>
</feature>
<accession>A0AAV3QWQ0</accession>
<organism evidence="2 3">
    <name type="scientific">Lithospermum erythrorhizon</name>
    <name type="common">Purple gromwell</name>
    <name type="synonym">Lithospermum officinale var. erythrorhizon</name>
    <dbReference type="NCBI Taxonomy" id="34254"/>
    <lineage>
        <taxon>Eukaryota</taxon>
        <taxon>Viridiplantae</taxon>
        <taxon>Streptophyta</taxon>
        <taxon>Embryophyta</taxon>
        <taxon>Tracheophyta</taxon>
        <taxon>Spermatophyta</taxon>
        <taxon>Magnoliopsida</taxon>
        <taxon>eudicotyledons</taxon>
        <taxon>Gunneridae</taxon>
        <taxon>Pentapetalae</taxon>
        <taxon>asterids</taxon>
        <taxon>lamiids</taxon>
        <taxon>Boraginales</taxon>
        <taxon>Boraginaceae</taxon>
        <taxon>Boraginoideae</taxon>
        <taxon>Lithospermeae</taxon>
        <taxon>Lithospermum</taxon>
    </lineage>
</organism>
<dbReference type="GO" id="GO:0008168">
    <property type="term" value="F:methyltransferase activity"/>
    <property type="evidence" value="ECO:0007669"/>
    <property type="project" value="UniProtKB-KW"/>
</dbReference>
<dbReference type="SUPFAM" id="SSF53335">
    <property type="entry name" value="S-adenosyl-L-methionine-dependent methyltransferases"/>
    <property type="match status" value="1"/>
</dbReference>
<evidence type="ECO:0000313" key="2">
    <source>
        <dbReference type="EMBL" id="GAA0167711.1"/>
    </source>
</evidence>
<sequence length="412" mass="47300">MGVVDDDYHPTRKPNCPHNQTKYKLKIIVLIIFTNLLTFYFFSDPSINLHSISSYTQNVPLSGSYYRPLVDELSASRIQAIDLYQKLGSNNKLVETLPLEVSQPNQAIKQTSDDNTRFGYDKIQADLSDEAKLSISPHKLPLGFAPRFGSDQLYPPVGGACLKYKNELEKYMSYDVGEECPMDDGFAQKFMLQGCEPLPRRIYSLWMTPPDTSIIWDPYPCKNYTCLVQRKKQKAFYDCKDCFDLQGREKSRWLHDNGALDWGIDNVLSVKPRGTIRIGLDIGGGSGTFAARKKERNITIVTTSMNFDAPFNSFIASRGLISMHMSVFQRLPFFENTLDIVHSMHVLSNWMPVFMLEFTLFFCLCLQLNSTYVPMIDRVGFKKLRWYTGMKIDKGIDRNEWYFSALLEKPTT</sequence>
<dbReference type="GO" id="GO:0032259">
    <property type="term" value="P:methylation"/>
    <property type="evidence" value="ECO:0007669"/>
    <property type="project" value="UniProtKB-KW"/>
</dbReference>
<keyword evidence="1" id="KW-1133">Transmembrane helix</keyword>
<proteinExistence type="predicted"/>
<evidence type="ECO:0000313" key="3">
    <source>
        <dbReference type="Proteomes" id="UP001454036"/>
    </source>
</evidence>
<dbReference type="InterPro" id="IPR029063">
    <property type="entry name" value="SAM-dependent_MTases_sf"/>
</dbReference>
<dbReference type="InterPro" id="IPR053223">
    <property type="entry name" value="Prob_Methyltransferase"/>
</dbReference>
<evidence type="ECO:0000256" key="1">
    <source>
        <dbReference type="SAM" id="Phobius"/>
    </source>
</evidence>
<protein>
    <submittedName>
        <fullName evidence="2">Methyltransferase</fullName>
    </submittedName>
</protein>
<keyword evidence="2" id="KW-0489">Methyltransferase</keyword>
<keyword evidence="2" id="KW-0808">Transferase</keyword>
<keyword evidence="1" id="KW-0472">Membrane</keyword>
<dbReference type="PANTHER" id="PTHR44067:SF10">
    <property type="entry name" value="S-ADENOSYL-L-METHIONINE-DEPENDENT METHYLTRANSFERASE SUPERFAMILY PROTEIN"/>
    <property type="match status" value="1"/>
</dbReference>
<keyword evidence="3" id="KW-1185">Reference proteome</keyword>